<keyword evidence="2" id="KW-1133">Transmembrane helix</keyword>
<evidence type="ECO:0000256" key="1">
    <source>
        <dbReference type="SAM" id="MobiDB-lite"/>
    </source>
</evidence>
<keyword evidence="2" id="KW-0472">Membrane</keyword>
<gene>
    <name evidence="5" type="ORF">BCF50_2759</name>
    <name evidence="4" type="ORF">EGI05_15790</name>
</gene>
<organism evidence="4 6">
    <name type="scientific">Chryseobacterium daecheongense</name>
    <dbReference type="NCBI Taxonomy" id="192389"/>
    <lineage>
        <taxon>Bacteria</taxon>
        <taxon>Pseudomonadati</taxon>
        <taxon>Bacteroidota</taxon>
        <taxon>Flavobacteriia</taxon>
        <taxon>Flavobacteriales</taxon>
        <taxon>Weeksellaceae</taxon>
        <taxon>Chryseobacterium group</taxon>
        <taxon>Chryseobacterium</taxon>
    </lineage>
</organism>
<evidence type="ECO:0000313" key="7">
    <source>
        <dbReference type="Proteomes" id="UP000295709"/>
    </source>
</evidence>
<feature type="transmembrane region" description="Helical" evidence="2">
    <location>
        <begin position="66"/>
        <end position="83"/>
    </location>
</feature>
<name>A0A3N0VT29_9FLAO</name>
<dbReference type="Proteomes" id="UP000269375">
    <property type="component" value="Unassembled WGS sequence"/>
</dbReference>
<keyword evidence="2" id="KW-0812">Transmembrane</keyword>
<feature type="compositionally biased region" description="Polar residues" evidence="1">
    <location>
        <begin position="107"/>
        <end position="139"/>
    </location>
</feature>
<evidence type="ECO:0000313" key="5">
    <source>
        <dbReference type="EMBL" id="TDX91621.1"/>
    </source>
</evidence>
<keyword evidence="7" id="KW-1185">Reference proteome</keyword>
<dbReference type="RefSeq" id="WP_123263989.1">
    <property type="nucleotide sequence ID" value="NZ_RJTX01000004.1"/>
</dbReference>
<reference evidence="4 6" key="1">
    <citation type="submission" date="2018-11" db="EMBL/GenBank/DDBJ databases">
        <title>Proposal to divide the Flavobacteriaceae and reorganize its genera based on Amino Acid Identity values calculated from whole genome sequences.</title>
        <authorList>
            <person name="Nicholson A.C."/>
            <person name="Gulvik C.A."/>
            <person name="Whitney A.M."/>
            <person name="Humrighouse B.W."/>
            <person name="Bell M."/>
            <person name="Holmes B."/>
            <person name="Steigerwalt A."/>
            <person name="Villarma A."/>
            <person name="Sheth M."/>
            <person name="Batra D."/>
            <person name="Pryor J."/>
            <person name="Bernardet J.-F."/>
            <person name="Hugo C."/>
            <person name="Kampfer P."/>
            <person name="Newman J."/>
            <person name="Mcquiston J.R."/>
        </authorList>
    </citation>
    <scope>NUCLEOTIDE SEQUENCE [LARGE SCALE GENOMIC DNA]</scope>
    <source>
        <strain evidence="4 6">DSM 15235</strain>
    </source>
</reference>
<dbReference type="InterPro" id="IPR011250">
    <property type="entry name" value="OMP/PagP_B-barrel"/>
</dbReference>
<dbReference type="SUPFAM" id="SSF56925">
    <property type="entry name" value="OMPA-like"/>
    <property type="match status" value="1"/>
</dbReference>
<evidence type="ECO:0000259" key="3">
    <source>
        <dbReference type="Pfam" id="PF13568"/>
    </source>
</evidence>
<dbReference type="EMBL" id="SOQW01000003">
    <property type="protein sequence ID" value="TDX91621.1"/>
    <property type="molecule type" value="Genomic_DNA"/>
</dbReference>
<evidence type="ECO:0000313" key="4">
    <source>
        <dbReference type="EMBL" id="ROH95977.1"/>
    </source>
</evidence>
<evidence type="ECO:0000256" key="2">
    <source>
        <dbReference type="SAM" id="Phobius"/>
    </source>
</evidence>
<dbReference type="Pfam" id="PF13568">
    <property type="entry name" value="OMP_b-brl_2"/>
    <property type="match status" value="1"/>
</dbReference>
<feature type="region of interest" description="Disordered" evidence="1">
    <location>
        <begin position="103"/>
        <end position="139"/>
    </location>
</feature>
<dbReference type="Gene3D" id="2.40.160.20">
    <property type="match status" value="1"/>
</dbReference>
<dbReference type="AlphaFoldDB" id="A0A3N0VT29"/>
<feature type="domain" description="Outer membrane protein beta-barrel" evidence="3">
    <location>
        <begin position="285"/>
        <end position="422"/>
    </location>
</feature>
<sequence>MSNQWLNNLRRKMEDHTEDVPDEWWDDIRDELFCEDEKNKAVFFTVGNNEADKKEEKPSGYNGRPLLYRMVGMAAALAFLFIIGKRLFDRANEEHLPKEIYSKHDSGINNSSDISTKNINIPDNSLGKQSEESVTSGETQSKNIFAKIYDKIIGKSPEGRNSDLAEKINNETIEKLKQSTQQVQKENEITAENLFNTENRTDELSKNEVEEENPLMNDKPKITKRQSKKSWMLNVLTGSTSSSSAQQFPGYATMNGSPMSVDDVFTISDFHENPLTQVLLANQDEEVKAKVRHKVPVTLGVSLYYNIGKKWGLGTGVNYTKLSSELRSGSESNLIKSDQYVHYVGIPVQVNYNAVQKGRFTGYVTGGTLVEKAVAGNVKTQYIVNDEVKEEKTENLETKPTQISVNGGLGFQYKIINNIGIYAEPGVSYHFKDNSDLNTIYKEKPLNFNMKFGIRVLINN</sequence>
<dbReference type="OrthoDB" id="1150526at2"/>
<dbReference type="EMBL" id="RJTX01000004">
    <property type="protein sequence ID" value="ROH95977.1"/>
    <property type="molecule type" value="Genomic_DNA"/>
</dbReference>
<accession>A0A3N0VT29</accession>
<reference evidence="5 7" key="2">
    <citation type="submission" date="2019-03" db="EMBL/GenBank/DDBJ databases">
        <title>Genomic Encyclopedia of Archaeal and Bacterial Type Strains, Phase II (KMG-II): from individual species to whole genera.</title>
        <authorList>
            <person name="Goeker M."/>
        </authorList>
    </citation>
    <scope>NUCLEOTIDE SEQUENCE [LARGE SCALE GENOMIC DNA]</scope>
    <source>
        <strain evidence="5 7">DSM 15235</strain>
    </source>
</reference>
<evidence type="ECO:0000313" key="6">
    <source>
        <dbReference type="Proteomes" id="UP000269375"/>
    </source>
</evidence>
<dbReference type="Proteomes" id="UP000295709">
    <property type="component" value="Unassembled WGS sequence"/>
</dbReference>
<proteinExistence type="predicted"/>
<dbReference type="InterPro" id="IPR025665">
    <property type="entry name" value="Beta-barrel_OMP_2"/>
</dbReference>
<comment type="caution">
    <text evidence="4">The sequence shown here is derived from an EMBL/GenBank/DDBJ whole genome shotgun (WGS) entry which is preliminary data.</text>
</comment>
<protein>
    <submittedName>
        <fullName evidence="5">Outer membrane protein with beta-barrel domain</fullName>
    </submittedName>
    <submittedName>
        <fullName evidence="4">Porin family protein</fullName>
    </submittedName>
</protein>